<dbReference type="SUPFAM" id="SSF51126">
    <property type="entry name" value="Pectin lyase-like"/>
    <property type="match status" value="1"/>
</dbReference>
<dbReference type="InterPro" id="IPR039448">
    <property type="entry name" value="Beta_helix"/>
</dbReference>
<dbReference type="OrthoDB" id="1111178at2"/>
<gene>
    <name evidence="3" type="ORF">F8C82_01100</name>
</gene>
<evidence type="ECO:0000256" key="1">
    <source>
        <dbReference type="SAM" id="SignalP"/>
    </source>
</evidence>
<reference evidence="3 4" key="1">
    <citation type="submission" date="2019-10" db="EMBL/GenBank/DDBJ databases">
        <title>Genome sequence of Phaeocystidibacter marisrubri JCM30614 (type strain).</title>
        <authorList>
            <person name="Bowman J.P."/>
        </authorList>
    </citation>
    <scope>NUCLEOTIDE SEQUENCE [LARGE SCALE GENOMIC DNA]</scope>
    <source>
        <strain evidence="3 4">JCM 30614</strain>
    </source>
</reference>
<dbReference type="Pfam" id="PF13229">
    <property type="entry name" value="Beta_helix"/>
    <property type="match status" value="1"/>
</dbReference>
<dbReference type="RefSeq" id="WP_151691592.1">
    <property type="nucleotide sequence ID" value="NZ_BMGX01000002.1"/>
</dbReference>
<dbReference type="PROSITE" id="PS51257">
    <property type="entry name" value="PROKAR_LIPOPROTEIN"/>
    <property type="match status" value="1"/>
</dbReference>
<sequence length="487" mass="53645">MKRLLPLFILIVTLVAFSSCRKDQTFARKGVTLGLSADTIFLDTVFTQVGSSTRTLRVNNPTDEDIYIDRIFLAKGPNSYYRLNVNGTPTKDISDVELLANDSITILIEVTADVGMANELLYTDSIVLQTMGRTQDVDLVTLTKDAHFYYPTGSFNNGAIPYSVIDCNATWGPDKPHVIYGYAVVDSLCTLTILPGTEIHFHSGSGLWVYKGGSLQIDPNNTGQIETNPVIIQGDRLEPFYENVAGQWGGALGGIFIQNGSTNNLIQNAIIKNSTIALLVDSTASTTPNLVVRNTQVLNSSRVGIYGGFANIQAENVVVGNSGVYGLYALGGRYSFTHCTFANYSIGGRSTPTIGLFNYYENNIGQRFTRDVLAANFRNTIVYGSRRVEFGLGYEPSGNLEFNFNTCFLRLAENPFDGSFDREDPTRFTNCELDENPRFVNYQNFNYKLDSISPALNVANPTFAQQVPTDILKVDRTSTPDVGAYER</sequence>
<evidence type="ECO:0000313" key="4">
    <source>
        <dbReference type="Proteomes" id="UP000484164"/>
    </source>
</evidence>
<dbReference type="EMBL" id="WBVQ01000001">
    <property type="protein sequence ID" value="KAB2817020.1"/>
    <property type="molecule type" value="Genomic_DNA"/>
</dbReference>
<proteinExistence type="predicted"/>
<keyword evidence="4" id="KW-1185">Reference proteome</keyword>
<dbReference type="Proteomes" id="UP000484164">
    <property type="component" value="Unassembled WGS sequence"/>
</dbReference>
<protein>
    <submittedName>
        <fullName evidence="3">Right-handed parallel beta-helix repeat-containing protein</fullName>
    </submittedName>
</protein>
<evidence type="ECO:0000259" key="2">
    <source>
        <dbReference type="Pfam" id="PF13229"/>
    </source>
</evidence>
<accession>A0A6L3ZIL4</accession>
<keyword evidence="1" id="KW-0732">Signal</keyword>
<dbReference type="AlphaFoldDB" id="A0A6L3ZIL4"/>
<feature type="signal peptide" evidence="1">
    <location>
        <begin position="1"/>
        <end position="18"/>
    </location>
</feature>
<dbReference type="InterPro" id="IPR011050">
    <property type="entry name" value="Pectin_lyase_fold/virulence"/>
</dbReference>
<feature type="chain" id="PRO_5026879607" evidence="1">
    <location>
        <begin position="19"/>
        <end position="487"/>
    </location>
</feature>
<comment type="caution">
    <text evidence="3">The sequence shown here is derived from an EMBL/GenBank/DDBJ whole genome shotgun (WGS) entry which is preliminary data.</text>
</comment>
<name>A0A6L3ZIL4_9FLAO</name>
<feature type="domain" description="Right handed beta helix" evidence="2">
    <location>
        <begin position="198"/>
        <end position="341"/>
    </location>
</feature>
<organism evidence="3 4">
    <name type="scientific">Phaeocystidibacter marisrubri</name>
    <dbReference type="NCBI Taxonomy" id="1577780"/>
    <lineage>
        <taxon>Bacteria</taxon>
        <taxon>Pseudomonadati</taxon>
        <taxon>Bacteroidota</taxon>
        <taxon>Flavobacteriia</taxon>
        <taxon>Flavobacteriales</taxon>
        <taxon>Phaeocystidibacteraceae</taxon>
        <taxon>Phaeocystidibacter</taxon>
    </lineage>
</organism>
<evidence type="ECO:0000313" key="3">
    <source>
        <dbReference type="EMBL" id="KAB2817020.1"/>
    </source>
</evidence>